<feature type="domain" description="Response regulatory" evidence="4">
    <location>
        <begin position="17"/>
        <end position="133"/>
    </location>
</feature>
<dbReference type="PANTHER" id="PTHR43214:SF42">
    <property type="entry name" value="TRANSCRIPTIONAL REGULATORY PROTEIN DESR"/>
    <property type="match status" value="1"/>
</dbReference>
<dbReference type="SMART" id="SM00421">
    <property type="entry name" value="HTH_LUXR"/>
    <property type="match status" value="1"/>
</dbReference>
<dbReference type="PROSITE" id="PS50110">
    <property type="entry name" value="RESPONSE_REGULATORY"/>
    <property type="match status" value="1"/>
</dbReference>
<dbReference type="PROSITE" id="PS50043">
    <property type="entry name" value="HTH_LUXR_2"/>
    <property type="match status" value="1"/>
</dbReference>
<reference evidence="5 6" key="1">
    <citation type="submission" date="2020-06" db="EMBL/GenBank/DDBJ databases">
        <title>Actinokineospora xiongansis sp. nov., isolated from soil of Baiyangdian.</title>
        <authorList>
            <person name="Zhang X."/>
        </authorList>
    </citation>
    <scope>NUCLEOTIDE SEQUENCE [LARGE SCALE GENOMIC DNA]</scope>
    <source>
        <strain evidence="5 6">HBU206404</strain>
    </source>
</reference>
<dbReference type="InterPro" id="IPR016032">
    <property type="entry name" value="Sig_transdc_resp-reg_C-effctor"/>
</dbReference>
<dbReference type="PANTHER" id="PTHR43214">
    <property type="entry name" value="TWO-COMPONENT RESPONSE REGULATOR"/>
    <property type="match status" value="1"/>
</dbReference>
<evidence type="ECO:0000313" key="5">
    <source>
        <dbReference type="EMBL" id="MBC6447932.1"/>
    </source>
</evidence>
<keyword evidence="2" id="KW-0597">Phosphoprotein</keyword>
<dbReference type="Pfam" id="PF00196">
    <property type="entry name" value="GerE"/>
    <property type="match status" value="1"/>
</dbReference>
<dbReference type="EMBL" id="JABVED010000006">
    <property type="protein sequence ID" value="MBC6447932.1"/>
    <property type="molecule type" value="Genomic_DNA"/>
</dbReference>
<name>A0ABR7L5I0_9PSEU</name>
<dbReference type="InterPro" id="IPR000792">
    <property type="entry name" value="Tscrpt_reg_LuxR_C"/>
</dbReference>
<dbReference type="InterPro" id="IPR039420">
    <property type="entry name" value="WalR-like"/>
</dbReference>
<dbReference type="CDD" id="cd06170">
    <property type="entry name" value="LuxR_C_like"/>
    <property type="match status" value="1"/>
</dbReference>
<keyword evidence="1" id="KW-0238">DNA-binding</keyword>
<evidence type="ECO:0000259" key="4">
    <source>
        <dbReference type="PROSITE" id="PS50110"/>
    </source>
</evidence>
<evidence type="ECO:0000256" key="2">
    <source>
        <dbReference type="PROSITE-ProRule" id="PRU00169"/>
    </source>
</evidence>
<dbReference type="SMART" id="SM00448">
    <property type="entry name" value="REC"/>
    <property type="match status" value="1"/>
</dbReference>
<comment type="caution">
    <text evidence="5">The sequence shown here is derived from an EMBL/GenBank/DDBJ whole genome shotgun (WGS) entry which is preliminary data.</text>
</comment>
<evidence type="ECO:0000313" key="6">
    <source>
        <dbReference type="Proteomes" id="UP000734823"/>
    </source>
</evidence>
<evidence type="ECO:0000259" key="3">
    <source>
        <dbReference type="PROSITE" id="PS50043"/>
    </source>
</evidence>
<protein>
    <submittedName>
        <fullName evidence="5">Response regulator transcription factor</fullName>
    </submittedName>
</protein>
<dbReference type="Gene3D" id="3.40.50.2300">
    <property type="match status" value="1"/>
</dbReference>
<dbReference type="InterPro" id="IPR011006">
    <property type="entry name" value="CheY-like_superfamily"/>
</dbReference>
<proteinExistence type="predicted"/>
<dbReference type="Proteomes" id="UP000734823">
    <property type="component" value="Unassembled WGS sequence"/>
</dbReference>
<feature type="domain" description="HTH luxR-type" evidence="3">
    <location>
        <begin position="151"/>
        <end position="213"/>
    </location>
</feature>
<feature type="modified residue" description="4-aspartylphosphate" evidence="2">
    <location>
        <position position="68"/>
    </location>
</feature>
<dbReference type="PRINTS" id="PR00038">
    <property type="entry name" value="HTHLUXR"/>
</dbReference>
<dbReference type="SUPFAM" id="SSF52172">
    <property type="entry name" value="CheY-like"/>
    <property type="match status" value="1"/>
</dbReference>
<organism evidence="5 6">
    <name type="scientific">Actinokineospora xionganensis</name>
    <dbReference type="NCBI Taxonomy" id="2684470"/>
    <lineage>
        <taxon>Bacteria</taxon>
        <taxon>Bacillati</taxon>
        <taxon>Actinomycetota</taxon>
        <taxon>Actinomycetes</taxon>
        <taxon>Pseudonocardiales</taxon>
        <taxon>Pseudonocardiaceae</taxon>
        <taxon>Actinokineospora</taxon>
    </lineage>
</organism>
<dbReference type="PROSITE" id="PS00622">
    <property type="entry name" value="HTH_LUXR_1"/>
    <property type="match status" value="1"/>
</dbReference>
<keyword evidence="6" id="KW-1185">Reference proteome</keyword>
<gene>
    <name evidence="5" type="ORF">GPZ80_12195</name>
</gene>
<dbReference type="RefSeq" id="WP_187220446.1">
    <property type="nucleotide sequence ID" value="NZ_JABVED010000006.1"/>
</dbReference>
<dbReference type="SUPFAM" id="SSF46894">
    <property type="entry name" value="C-terminal effector domain of the bipartite response regulators"/>
    <property type="match status" value="1"/>
</dbReference>
<accession>A0ABR7L5I0</accession>
<dbReference type="Pfam" id="PF00072">
    <property type="entry name" value="Response_reg"/>
    <property type="match status" value="1"/>
</dbReference>
<evidence type="ECO:0000256" key="1">
    <source>
        <dbReference type="ARBA" id="ARBA00023125"/>
    </source>
</evidence>
<dbReference type="InterPro" id="IPR001789">
    <property type="entry name" value="Sig_transdc_resp-reg_receiver"/>
</dbReference>
<sequence>MLRLFEARTSKGTNVIRVLLAEDMHLVRGALVALLNLEPDIEVVAEVAEGDKIVPAARASNPDVAIIDIDLPGKDGLTAATELQVEVPTCRTLMLTSLGRPATVRRALAAKVNGFMLKDAPADKLANAVRQIAAGERVVDSQLALAAWDMPDCPLTDRETEILRLAADGHDAGQIAGKLFLSPGTVRNYLASIVTKLGARNRVDAIRIAREAGWLSSSS</sequence>